<dbReference type="AlphaFoldDB" id="A0A2Z4ADY3"/>
<dbReference type="PANTHER" id="PTHR30005:SF0">
    <property type="entry name" value="RETROGRADE REGULATION PROTEIN 2"/>
    <property type="match status" value="1"/>
</dbReference>
<dbReference type="EMBL" id="CP029803">
    <property type="protein sequence ID" value="AWT60503.1"/>
    <property type="molecule type" value="Genomic_DNA"/>
</dbReference>
<organism evidence="2 3">
    <name type="scientific">Candidatus Moanibacter tarae</name>
    <dbReference type="NCBI Taxonomy" id="2200854"/>
    <lineage>
        <taxon>Bacteria</taxon>
        <taxon>Pseudomonadati</taxon>
        <taxon>Verrucomicrobiota</taxon>
        <taxon>Opitutia</taxon>
        <taxon>Puniceicoccales</taxon>
        <taxon>Puniceicoccales incertae sedis</taxon>
        <taxon>Candidatus Moanibacter</taxon>
    </lineage>
</organism>
<dbReference type="SUPFAM" id="SSF53067">
    <property type="entry name" value="Actin-like ATPase domain"/>
    <property type="match status" value="2"/>
</dbReference>
<gene>
    <name evidence="2" type="primary">ppx_2</name>
    <name evidence="2" type="ORF">DF168_01717</name>
</gene>
<dbReference type="Proteomes" id="UP000247465">
    <property type="component" value="Chromosome"/>
</dbReference>
<evidence type="ECO:0000313" key="3">
    <source>
        <dbReference type="Proteomes" id="UP000247465"/>
    </source>
</evidence>
<feature type="domain" description="Ppx/GppA phosphatase N-terminal" evidence="1">
    <location>
        <begin position="39"/>
        <end position="316"/>
    </location>
</feature>
<dbReference type="Pfam" id="PF02541">
    <property type="entry name" value="Ppx-GppA"/>
    <property type="match status" value="1"/>
</dbReference>
<reference evidence="2 3" key="1">
    <citation type="submission" date="2018-06" db="EMBL/GenBank/DDBJ databases">
        <title>Draft Genome Sequence of a Novel Marine Bacterium Related to the Verrucomicrobia.</title>
        <authorList>
            <person name="Vosseberg J."/>
            <person name="Martijn J."/>
            <person name="Ettema T.J.G."/>
        </authorList>
    </citation>
    <scope>NUCLEOTIDE SEQUENCE [LARGE SCALE GENOMIC DNA]</scope>
    <source>
        <strain evidence="2">TARA_B100001123</strain>
    </source>
</reference>
<name>A0A2Z4ADY3_9BACT</name>
<sequence>MSQQFKSSPVTSPTVAVIDVGSNTIKLLVAKGGAQTVAVHQKVLETRISRGIGRGRPKLSKEGIEAGLLGIESLLEEAAYFKPLKTSIAATSAVRDAENRYEFADRVFSKTNIQLRILSGEDEARTAAIGIQQDPHIKNYKEFYFLDIGGGSAEIAHCHDGIIIQIASLPLGAVRLTERFVSDPAKPLPVREAQSIARFTEKEIKKSSLIFGESELPFIGIGGTFAYIRALLSKGIKPQSTEFLPIIPVNLLRNLFTDLSRVSLEKRKEVPHLPKSRADIFPTALRVILSIAEYSRVTSFHQSYYNLQFGLAIELLSQVADSN</sequence>
<accession>A0A2Z4ADY3</accession>
<dbReference type="InterPro" id="IPR050273">
    <property type="entry name" value="GppA/Ppx_hydrolase"/>
</dbReference>
<evidence type="ECO:0000313" key="2">
    <source>
        <dbReference type="EMBL" id="AWT60503.1"/>
    </source>
</evidence>
<dbReference type="EC" id="3.6.1.11" evidence="2"/>
<dbReference type="CDD" id="cd24006">
    <property type="entry name" value="ASKHA_NBD_PPX_GppA"/>
    <property type="match status" value="1"/>
</dbReference>
<dbReference type="InterPro" id="IPR003695">
    <property type="entry name" value="Ppx_GppA_N"/>
</dbReference>
<dbReference type="Gene3D" id="3.30.420.150">
    <property type="entry name" value="Exopolyphosphatase. Domain 2"/>
    <property type="match status" value="1"/>
</dbReference>
<proteinExistence type="predicted"/>
<evidence type="ECO:0000259" key="1">
    <source>
        <dbReference type="Pfam" id="PF02541"/>
    </source>
</evidence>
<protein>
    <submittedName>
        <fullName evidence="2">Exopolyphosphatase 1</fullName>
        <ecNumber evidence="2">3.6.1.11</ecNumber>
    </submittedName>
</protein>
<dbReference type="GO" id="GO:0004309">
    <property type="term" value="F:exopolyphosphatase activity"/>
    <property type="evidence" value="ECO:0007669"/>
    <property type="project" value="UniProtKB-EC"/>
</dbReference>
<dbReference type="KEGG" id="mtar:DF168_01717"/>
<dbReference type="InterPro" id="IPR043129">
    <property type="entry name" value="ATPase_NBD"/>
</dbReference>
<dbReference type="Gene3D" id="3.30.420.40">
    <property type="match status" value="1"/>
</dbReference>
<dbReference type="PANTHER" id="PTHR30005">
    <property type="entry name" value="EXOPOLYPHOSPHATASE"/>
    <property type="match status" value="1"/>
</dbReference>
<keyword evidence="2" id="KW-0378">Hydrolase</keyword>